<gene>
    <name evidence="2" type="ORF">M1L60_28520</name>
</gene>
<feature type="compositionally biased region" description="Low complexity" evidence="1">
    <location>
        <begin position="22"/>
        <end position="44"/>
    </location>
</feature>
<protein>
    <submittedName>
        <fullName evidence="2">Uncharacterized protein</fullName>
    </submittedName>
</protein>
<feature type="compositionally biased region" description="Low complexity" evidence="1">
    <location>
        <begin position="52"/>
        <end position="61"/>
    </location>
</feature>
<evidence type="ECO:0000313" key="3">
    <source>
        <dbReference type="Proteomes" id="UP001523369"/>
    </source>
</evidence>
<comment type="caution">
    <text evidence="2">The sequence shown here is derived from an EMBL/GenBank/DDBJ whole genome shotgun (WGS) entry which is preliminary data.</text>
</comment>
<dbReference type="EMBL" id="JAMYJR010000031">
    <property type="protein sequence ID" value="MCO8274549.1"/>
    <property type="molecule type" value="Genomic_DNA"/>
</dbReference>
<sequence length="137" mass="13968">MTTSPAEPVPAAAPSPEDDTEASPAEQAAEVEQAAATGEVAPAEEAPPPPAETAVVGPPTTDIVAGQGGVMTDEVGVVTGDLTLRTEVDGYDVTVRVQYKDADEWYTVTGAKAPLHDPKDADAIHAVVVGILNRPEG</sequence>
<accession>A0ABT1DUM7</accession>
<feature type="region of interest" description="Disordered" evidence="1">
    <location>
        <begin position="1"/>
        <end position="68"/>
    </location>
</feature>
<name>A0ABT1DUM7_9ACTN</name>
<evidence type="ECO:0000256" key="1">
    <source>
        <dbReference type="SAM" id="MobiDB-lite"/>
    </source>
</evidence>
<dbReference type="Proteomes" id="UP001523369">
    <property type="component" value="Unassembled WGS sequence"/>
</dbReference>
<evidence type="ECO:0000313" key="2">
    <source>
        <dbReference type="EMBL" id="MCO8274549.1"/>
    </source>
</evidence>
<keyword evidence="3" id="KW-1185">Reference proteome</keyword>
<proteinExistence type="predicted"/>
<organism evidence="2 3">
    <name type="scientific">Paractinoplanes aksuensis</name>
    <dbReference type="NCBI Taxonomy" id="2939490"/>
    <lineage>
        <taxon>Bacteria</taxon>
        <taxon>Bacillati</taxon>
        <taxon>Actinomycetota</taxon>
        <taxon>Actinomycetes</taxon>
        <taxon>Micromonosporales</taxon>
        <taxon>Micromonosporaceae</taxon>
        <taxon>Paractinoplanes</taxon>
    </lineage>
</organism>
<reference evidence="2 3" key="1">
    <citation type="submission" date="2022-06" db="EMBL/GenBank/DDBJ databases">
        <title>New Species of the Genus Actinoplanes, ActinopZanes ferrugineus.</title>
        <authorList>
            <person name="Ding P."/>
        </authorList>
    </citation>
    <scope>NUCLEOTIDE SEQUENCE [LARGE SCALE GENOMIC DNA]</scope>
    <source>
        <strain evidence="2 3">TRM88003</strain>
    </source>
</reference>
<dbReference type="RefSeq" id="WP_253240612.1">
    <property type="nucleotide sequence ID" value="NZ_JAMYJR010000031.1"/>
</dbReference>